<dbReference type="GO" id="GO:0004713">
    <property type="term" value="F:protein tyrosine kinase activity"/>
    <property type="evidence" value="ECO:0007669"/>
    <property type="project" value="TreeGrafter"/>
</dbReference>
<evidence type="ECO:0000256" key="4">
    <source>
        <dbReference type="ARBA" id="ARBA00022475"/>
    </source>
</evidence>
<dbReference type="PANTHER" id="PTHR32309:SF13">
    <property type="entry name" value="FERRIC ENTEROBACTIN TRANSPORT PROTEIN FEPE"/>
    <property type="match status" value="1"/>
</dbReference>
<dbReference type="GO" id="GO:0005886">
    <property type="term" value="C:plasma membrane"/>
    <property type="evidence" value="ECO:0007669"/>
    <property type="project" value="UniProtKB-SubCell"/>
</dbReference>
<dbReference type="InterPro" id="IPR005705">
    <property type="entry name" value="BexC_CtrB_KpsE_VexD"/>
</dbReference>
<dbReference type="GO" id="GO:0005351">
    <property type="term" value="F:carbohydrate:proton symporter activity"/>
    <property type="evidence" value="ECO:0007669"/>
    <property type="project" value="InterPro"/>
</dbReference>
<evidence type="ECO:0000256" key="9">
    <source>
        <dbReference type="ARBA" id="ARBA00022989"/>
    </source>
</evidence>
<keyword evidence="13" id="KW-1185">Reference proteome</keyword>
<keyword evidence="3" id="KW-0813">Transport</keyword>
<evidence type="ECO:0000313" key="13">
    <source>
        <dbReference type="Proteomes" id="UP000955338"/>
    </source>
</evidence>
<evidence type="ECO:0000256" key="3">
    <source>
        <dbReference type="ARBA" id="ARBA00022448"/>
    </source>
</evidence>
<dbReference type="GO" id="GO:0009276">
    <property type="term" value="C:Gram-negative-bacterium-type cell wall"/>
    <property type="evidence" value="ECO:0007669"/>
    <property type="project" value="InterPro"/>
</dbReference>
<evidence type="ECO:0000256" key="1">
    <source>
        <dbReference type="ARBA" id="ARBA00004429"/>
    </source>
</evidence>
<keyword evidence="7" id="KW-0812">Transmembrane</keyword>
<accession>A0A8E3MGV2</accession>
<keyword evidence="5" id="KW-0997">Cell inner membrane</keyword>
<keyword evidence="4" id="KW-1003">Cell membrane</keyword>
<dbReference type="EMBL" id="CP022011">
    <property type="protein sequence ID" value="QDJ14911.1"/>
    <property type="molecule type" value="Genomic_DNA"/>
</dbReference>
<evidence type="ECO:0000256" key="11">
    <source>
        <dbReference type="ARBA" id="ARBA00023136"/>
    </source>
</evidence>
<dbReference type="GO" id="GO:0015774">
    <property type="term" value="P:polysaccharide transport"/>
    <property type="evidence" value="ECO:0007669"/>
    <property type="project" value="UniProtKB-KW"/>
</dbReference>
<evidence type="ECO:0000256" key="5">
    <source>
        <dbReference type="ARBA" id="ARBA00022519"/>
    </source>
</evidence>
<evidence type="ECO:0000313" key="12">
    <source>
        <dbReference type="EMBL" id="QDJ14911.1"/>
    </source>
</evidence>
<evidence type="ECO:0000256" key="7">
    <source>
        <dbReference type="ARBA" id="ARBA00022692"/>
    </source>
</evidence>
<dbReference type="AlphaFoldDB" id="A0A8E3MGV2"/>
<keyword evidence="11" id="KW-0472">Membrane</keyword>
<keyword evidence="8" id="KW-0972">Capsule biogenesis/degradation</keyword>
<evidence type="ECO:0000256" key="8">
    <source>
        <dbReference type="ARBA" id="ARBA00022903"/>
    </source>
</evidence>
<evidence type="ECO:0000256" key="6">
    <source>
        <dbReference type="ARBA" id="ARBA00022597"/>
    </source>
</evidence>
<keyword evidence="6" id="KW-0762">Sugar transport</keyword>
<sequence>MLFKMKIKANFNPLFWLLVIIPTFCSIIYFSFWASDMYVSESSFVVRSARSQNSLSSFGALLQGIGISRSQDDTYTVQSFIRSRNAVDELEKVLPLEKYYDKGDVFSRFAPFGFNNEKENFYQYFLKQQTINLDPISGIATLSISAFSAEDAQKINKELLKLAEQLINRLNQRARKDSLLFSQQSVKEAEERVNRSALALADYRVKNGIFDIKAQSEVQLELISKLQGELISLQTQLAQIRAISPNNPQINTLQIREKSIQTEMEKQIAVMLGKGDSIAHQTAEYQRLILENTLAQQQLTGALTSLQNAKDEIERQQLYLEVISKPNLPDLALLPYRIYSIISTLIFGLILYGIFSLLIASIREHKN</sequence>
<reference evidence="12" key="1">
    <citation type="submission" date="2017-06" db="EMBL/GenBank/DDBJ databases">
        <title>Genome sequencing of pathogenic and non-pathogenic strains within Bisgaard taxon 40.</title>
        <authorList>
            <person name="Ladner J.T."/>
            <person name="Lovett S.P."/>
            <person name="Koroleva G."/>
            <person name="Lorch J.M."/>
        </authorList>
    </citation>
    <scope>NUCLEOTIDE SEQUENCE</scope>
    <source>
        <strain evidence="12">27576-1-I1</strain>
    </source>
</reference>
<dbReference type="PANTHER" id="PTHR32309">
    <property type="entry name" value="TYROSINE-PROTEIN KINASE"/>
    <property type="match status" value="1"/>
</dbReference>
<comment type="similarity">
    <text evidence="2">Belongs to the BexC/CtrB/KpsE family.</text>
</comment>
<gene>
    <name evidence="12" type="ORF">CEP48_05465</name>
</gene>
<dbReference type="NCBIfam" id="TIGR01010">
    <property type="entry name" value="BexC_CtrB_KpsE"/>
    <property type="match status" value="1"/>
</dbReference>
<evidence type="ECO:0000256" key="2">
    <source>
        <dbReference type="ARBA" id="ARBA00008436"/>
    </source>
</evidence>
<keyword evidence="9" id="KW-1133">Transmembrane helix</keyword>
<organism evidence="12 13">
    <name type="scientific">Mergibacter septicus</name>
    <dbReference type="NCBI Taxonomy" id="221402"/>
    <lineage>
        <taxon>Bacteria</taxon>
        <taxon>Pseudomonadati</taxon>
        <taxon>Pseudomonadota</taxon>
        <taxon>Gammaproteobacteria</taxon>
        <taxon>Pasteurellales</taxon>
        <taxon>Pasteurellaceae</taxon>
        <taxon>Mergibacter</taxon>
    </lineage>
</organism>
<keyword evidence="10" id="KW-0625">Polysaccharide transport</keyword>
<proteinExistence type="inferred from homology"/>
<comment type="subcellular location">
    <subcellularLocation>
        <location evidence="1">Cell inner membrane</location>
        <topology evidence="1">Multi-pass membrane protein</topology>
    </subcellularLocation>
</comment>
<name>A0A8E3MGV2_9PAST</name>
<evidence type="ECO:0000256" key="10">
    <source>
        <dbReference type="ARBA" id="ARBA00023047"/>
    </source>
</evidence>
<dbReference type="InterPro" id="IPR050445">
    <property type="entry name" value="Bact_polysacc_biosynth/exp"/>
</dbReference>
<dbReference type="Proteomes" id="UP000955338">
    <property type="component" value="Chromosome"/>
</dbReference>
<protein>
    <submittedName>
        <fullName evidence="12">Capsule biosynthesis protein</fullName>
    </submittedName>
</protein>